<dbReference type="EMBL" id="ABCB02000018">
    <property type="protein sequence ID" value="EDO61337.1"/>
    <property type="molecule type" value="Genomic_DNA"/>
</dbReference>
<gene>
    <name evidence="1" type="ORF">CLOLEP_01732</name>
</gene>
<accession>A7VT40</accession>
<evidence type="ECO:0000313" key="1">
    <source>
        <dbReference type="EMBL" id="EDO61337.1"/>
    </source>
</evidence>
<reference evidence="1 2" key="2">
    <citation type="submission" date="2007-08" db="EMBL/GenBank/DDBJ databases">
        <authorList>
            <person name="Fulton L."/>
            <person name="Clifton S."/>
            <person name="Fulton B."/>
            <person name="Xu J."/>
            <person name="Minx P."/>
            <person name="Pepin K.H."/>
            <person name="Johnson M."/>
            <person name="Thiruvilangam P."/>
            <person name="Bhonagiri V."/>
            <person name="Nash W.E."/>
            <person name="Wang C."/>
            <person name="Mardis E.R."/>
            <person name="Wilson R.K."/>
        </authorList>
    </citation>
    <scope>NUCLEOTIDE SEQUENCE [LARGE SCALE GENOMIC DNA]</scope>
    <source>
        <strain evidence="1 2">DSM 753</strain>
    </source>
</reference>
<dbReference type="Proteomes" id="UP000003490">
    <property type="component" value="Unassembled WGS sequence"/>
</dbReference>
<proteinExistence type="predicted"/>
<dbReference type="HOGENOM" id="CLU_2583528_0_0_9"/>
<reference evidence="1 2" key="1">
    <citation type="submission" date="2007-08" db="EMBL/GenBank/DDBJ databases">
        <title>Draft genome sequence of Clostridium leptum (DSM 753).</title>
        <authorList>
            <person name="Sudarsanam P."/>
            <person name="Ley R."/>
            <person name="Guruge J."/>
            <person name="Turnbaugh P.J."/>
            <person name="Mahowald M."/>
            <person name="Liep D."/>
            <person name="Gordon J."/>
        </authorList>
    </citation>
    <scope>NUCLEOTIDE SEQUENCE [LARGE SCALE GENOMIC DNA]</scope>
    <source>
        <strain evidence="1 2">DSM 753</strain>
    </source>
</reference>
<sequence>MQRKNKLYLAFSPINTEIFLKILHFKIKKHLALSADYPGIQKGKALCVCVKKKKSHFKNAVSSPKSAWKNTTQETGIFQR</sequence>
<name>A7VT40_9FIRM</name>
<evidence type="ECO:0000313" key="2">
    <source>
        <dbReference type="Proteomes" id="UP000003490"/>
    </source>
</evidence>
<comment type="caution">
    <text evidence="1">The sequence shown here is derived from an EMBL/GenBank/DDBJ whole genome shotgun (WGS) entry which is preliminary data.</text>
</comment>
<dbReference type="AlphaFoldDB" id="A7VT40"/>
<protein>
    <submittedName>
        <fullName evidence="1">Uncharacterized protein</fullName>
    </submittedName>
</protein>
<organism evidence="1 2">
    <name type="scientific">[Clostridium] leptum DSM 753</name>
    <dbReference type="NCBI Taxonomy" id="428125"/>
    <lineage>
        <taxon>Bacteria</taxon>
        <taxon>Bacillati</taxon>
        <taxon>Bacillota</taxon>
        <taxon>Clostridia</taxon>
        <taxon>Eubacteriales</taxon>
        <taxon>Oscillospiraceae</taxon>
        <taxon>Oscillospiraceae incertae sedis</taxon>
    </lineage>
</organism>